<evidence type="ECO:0000256" key="10">
    <source>
        <dbReference type="ARBA" id="ARBA00023315"/>
    </source>
</evidence>
<feature type="domain" description="L,D-TPase catalytic" evidence="15">
    <location>
        <begin position="247"/>
        <end position="372"/>
    </location>
</feature>
<dbReference type="GO" id="GO:0018104">
    <property type="term" value="P:peptidoglycan-protein cross-linking"/>
    <property type="evidence" value="ECO:0007669"/>
    <property type="project" value="TreeGrafter"/>
</dbReference>
<reference evidence="16 17" key="1">
    <citation type="submission" date="2016-10" db="EMBL/GenBank/DDBJ databases">
        <title>Genome sequence of Streptomyces gilvigriseus MUSC 26.</title>
        <authorList>
            <person name="Lee L.-H."/>
            <person name="Ser H.-L."/>
        </authorList>
    </citation>
    <scope>NUCLEOTIDE SEQUENCE [LARGE SCALE GENOMIC DNA]</scope>
    <source>
        <strain evidence="16 17">MUSC 26</strain>
    </source>
</reference>
<dbReference type="Gene3D" id="2.60.40.3780">
    <property type="match status" value="1"/>
</dbReference>
<evidence type="ECO:0000256" key="7">
    <source>
        <dbReference type="ARBA" id="ARBA00023136"/>
    </source>
</evidence>
<feature type="active site" description="Proton donor/acceptor" evidence="13">
    <location>
        <position position="330"/>
    </location>
</feature>
<feature type="active site" description="Nucleophile" evidence="13">
    <location>
        <position position="348"/>
    </location>
</feature>
<dbReference type="GO" id="GO:0071972">
    <property type="term" value="F:peptidoglycan L,D-transpeptidase activity"/>
    <property type="evidence" value="ECO:0007669"/>
    <property type="project" value="TreeGrafter"/>
</dbReference>
<dbReference type="Pfam" id="PF03734">
    <property type="entry name" value="YkuD"/>
    <property type="match status" value="1"/>
</dbReference>
<keyword evidence="4 14" id="KW-0732">Signal</keyword>
<keyword evidence="8" id="KW-0564">Palmitate</keyword>
<keyword evidence="3" id="KW-0808">Transferase</keyword>
<comment type="caution">
    <text evidence="16">The sequence shown here is derived from an EMBL/GenBank/DDBJ whole genome shotgun (WGS) entry which is preliminary data.</text>
</comment>
<evidence type="ECO:0000256" key="5">
    <source>
        <dbReference type="ARBA" id="ARBA00022960"/>
    </source>
</evidence>
<dbReference type="AlphaFoldDB" id="A0A1J7C7P7"/>
<dbReference type="PROSITE" id="PS51257">
    <property type="entry name" value="PROKAR_LIPOPROTEIN"/>
    <property type="match status" value="1"/>
</dbReference>
<evidence type="ECO:0000256" key="6">
    <source>
        <dbReference type="ARBA" id="ARBA00022984"/>
    </source>
</evidence>
<dbReference type="OrthoDB" id="5242354at2"/>
<evidence type="ECO:0000256" key="3">
    <source>
        <dbReference type="ARBA" id="ARBA00022679"/>
    </source>
</evidence>
<evidence type="ECO:0000256" key="2">
    <source>
        <dbReference type="ARBA" id="ARBA00022475"/>
    </source>
</evidence>
<comment type="pathway">
    <text evidence="12">Glycan biosynthesis.</text>
</comment>
<dbReference type="FunFam" id="2.40.440.10:FF:000005">
    <property type="entry name" value="L,D-transpeptidase 2"/>
    <property type="match status" value="1"/>
</dbReference>
<keyword evidence="10" id="KW-0012">Acyltransferase</keyword>
<dbReference type="RefSeq" id="WP_071656508.1">
    <property type="nucleotide sequence ID" value="NZ_MLCF01000049.1"/>
</dbReference>
<sequence length="425" mass="44314">MEKPLRVRRVRRIATAAVVPLLGAAAAGCGAQSHDWSAMANDPGDAVVSASPAGVQGGGRTVDPAKPLTIKAGDGESLSDVTAVDAHGRILAGQLNNAGTVWTSTDGLAAGEQYTVKVAANRSDGSPAERTLRFRTGAASNLLRADISPSDGSTVGVGEPVVVGLSRPVKDAAARRTLESRLTVTSEPKATGSWYWVDDKTLHWRPTQYWPAHAKVTVAERLGGVKIADGVYGEPDRAVRFAIGDSMIATADGSSDTMTVRRNGNVIRTMPITMGKPGFRTRSGIKVVLEKDAFVQMKSSTVGIPAGSANSYDLPVHWATRMTLSGEFVHAAPWSVGSQGAANVSHGCIGMSTGNAEWFFDAVKMGDVVKVVNSGGHEMEPFGNGYGDWNVSADDWKKGSAGGAVAAAGSKADPLSPVNYLKPFS</sequence>
<dbReference type="CDD" id="cd16913">
    <property type="entry name" value="YkuD_like"/>
    <property type="match status" value="1"/>
</dbReference>
<evidence type="ECO:0000256" key="14">
    <source>
        <dbReference type="SAM" id="SignalP"/>
    </source>
</evidence>
<evidence type="ECO:0000256" key="9">
    <source>
        <dbReference type="ARBA" id="ARBA00023288"/>
    </source>
</evidence>
<dbReference type="Proteomes" id="UP000243342">
    <property type="component" value="Unassembled WGS sequence"/>
</dbReference>
<name>A0A1J7C7P7_9ACTN</name>
<keyword evidence="9" id="KW-0449">Lipoprotein</keyword>
<dbReference type="InterPro" id="IPR050979">
    <property type="entry name" value="LD-transpeptidase"/>
</dbReference>
<evidence type="ECO:0000256" key="12">
    <source>
        <dbReference type="ARBA" id="ARBA00060592"/>
    </source>
</evidence>
<evidence type="ECO:0000313" key="16">
    <source>
        <dbReference type="EMBL" id="OIV37556.1"/>
    </source>
</evidence>
<dbReference type="UniPathway" id="UPA00219"/>
<dbReference type="STRING" id="1428644.BIV57_10555"/>
<evidence type="ECO:0000256" key="1">
    <source>
        <dbReference type="ARBA" id="ARBA00004752"/>
    </source>
</evidence>
<comment type="pathway">
    <text evidence="1 13">Cell wall biogenesis; peptidoglycan biosynthesis.</text>
</comment>
<feature type="signal peptide" evidence="14">
    <location>
        <begin position="1"/>
        <end position="31"/>
    </location>
</feature>
<evidence type="ECO:0000313" key="17">
    <source>
        <dbReference type="Proteomes" id="UP000243342"/>
    </source>
</evidence>
<organism evidence="16 17">
    <name type="scientific">Mangrovactinospora gilvigrisea</name>
    <dbReference type="NCBI Taxonomy" id="1428644"/>
    <lineage>
        <taxon>Bacteria</taxon>
        <taxon>Bacillati</taxon>
        <taxon>Actinomycetota</taxon>
        <taxon>Actinomycetes</taxon>
        <taxon>Kitasatosporales</taxon>
        <taxon>Streptomycetaceae</taxon>
        <taxon>Mangrovactinospora</taxon>
    </lineage>
</organism>
<accession>A0A1J7C7P7</accession>
<dbReference type="PROSITE" id="PS52029">
    <property type="entry name" value="LD_TPASE"/>
    <property type="match status" value="1"/>
</dbReference>
<dbReference type="SUPFAM" id="SSF141523">
    <property type="entry name" value="L,D-transpeptidase catalytic domain-like"/>
    <property type="match status" value="1"/>
</dbReference>
<dbReference type="InterPro" id="IPR005490">
    <property type="entry name" value="LD_TPept_cat_dom"/>
</dbReference>
<keyword evidence="7" id="KW-0472">Membrane</keyword>
<keyword evidence="17" id="KW-1185">Reference proteome</keyword>
<evidence type="ECO:0000256" key="11">
    <source>
        <dbReference type="ARBA" id="ARBA00023316"/>
    </source>
</evidence>
<keyword evidence="11 13" id="KW-0961">Cell wall biogenesis/degradation</keyword>
<evidence type="ECO:0000256" key="4">
    <source>
        <dbReference type="ARBA" id="ARBA00022729"/>
    </source>
</evidence>
<evidence type="ECO:0000256" key="13">
    <source>
        <dbReference type="PROSITE-ProRule" id="PRU01373"/>
    </source>
</evidence>
<dbReference type="Pfam" id="PF17964">
    <property type="entry name" value="Big_10"/>
    <property type="match status" value="1"/>
</dbReference>
<dbReference type="InterPro" id="IPR041280">
    <property type="entry name" value="Big_10"/>
</dbReference>
<dbReference type="PANTHER" id="PTHR30582">
    <property type="entry name" value="L,D-TRANSPEPTIDASE"/>
    <property type="match status" value="1"/>
</dbReference>
<feature type="chain" id="PRO_5038566180" description="L,D-TPase catalytic domain-containing protein" evidence="14">
    <location>
        <begin position="32"/>
        <end position="425"/>
    </location>
</feature>
<dbReference type="InterPro" id="IPR038063">
    <property type="entry name" value="Transpep_catalytic_dom"/>
</dbReference>
<dbReference type="EMBL" id="MLCF01000049">
    <property type="protein sequence ID" value="OIV37556.1"/>
    <property type="molecule type" value="Genomic_DNA"/>
</dbReference>
<dbReference type="GO" id="GO:0016746">
    <property type="term" value="F:acyltransferase activity"/>
    <property type="evidence" value="ECO:0007669"/>
    <property type="project" value="UniProtKB-KW"/>
</dbReference>
<keyword evidence="5 13" id="KW-0133">Cell shape</keyword>
<proteinExistence type="predicted"/>
<protein>
    <recommendedName>
        <fullName evidence="15">L,D-TPase catalytic domain-containing protein</fullName>
    </recommendedName>
</protein>
<dbReference type="GO" id="GO:0071555">
    <property type="term" value="P:cell wall organization"/>
    <property type="evidence" value="ECO:0007669"/>
    <property type="project" value="UniProtKB-UniRule"/>
</dbReference>
<evidence type="ECO:0000256" key="8">
    <source>
        <dbReference type="ARBA" id="ARBA00023139"/>
    </source>
</evidence>
<evidence type="ECO:0000259" key="15">
    <source>
        <dbReference type="PROSITE" id="PS52029"/>
    </source>
</evidence>
<dbReference type="Gene3D" id="2.40.440.10">
    <property type="entry name" value="L,D-transpeptidase catalytic domain-like"/>
    <property type="match status" value="1"/>
</dbReference>
<keyword evidence="6 13" id="KW-0573">Peptidoglycan synthesis</keyword>
<dbReference type="GO" id="GO:0005576">
    <property type="term" value="C:extracellular region"/>
    <property type="evidence" value="ECO:0007669"/>
    <property type="project" value="TreeGrafter"/>
</dbReference>
<keyword evidence="2" id="KW-1003">Cell membrane</keyword>
<dbReference type="PANTHER" id="PTHR30582:SF2">
    <property type="entry name" value="L,D-TRANSPEPTIDASE YCIB-RELATED"/>
    <property type="match status" value="1"/>
</dbReference>
<dbReference type="GO" id="GO:0008360">
    <property type="term" value="P:regulation of cell shape"/>
    <property type="evidence" value="ECO:0007669"/>
    <property type="project" value="UniProtKB-UniRule"/>
</dbReference>
<gene>
    <name evidence="16" type="ORF">BIV57_10555</name>
</gene>
<dbReference type="Gene3D" id="2.60.40.3710">
    <property type="match status" value="1"/>
</dbReference>